<organism evidence="1 2">
    <name type="scientific">Candidatus Cryptobacteroides merdipullorum</name>
    <dbReference type="NCBI Taxonomy" id="2840771"/>
    <lineage>
        <taxon>Bacteria</taxon>
        <taxon>Pseudomonadati</taxon>
        <taxon>Bacteroidota</taxon>
        <taxon>Bacteroidia</taxon>
        <taxon>Bacteroidales</taxon>
        <taxon>Candidatus Cryptobacteroides</taxon>
    </lineage>
</organism>
<evidence type="ECO:0000313" key="1">
    <source>
        <dbReference type="EMBL" id="HIT46353.1"/>
    </source>
</evidence>
<sequence length="382" mass="44228">MSYKVIISVAVGTAMLLSGCHEKNEGIVAEHVISMDVDALLKEEVSIFDMFSDVDVVSLDNTYPLYNHVYLGPSNIACDGERIYILGWRDGSIHVHNMDGSLALCVSRRGRGPGEYLIADQINYNEELDLIEVLDATCRILRYTTDSLRFVSELDFSDQGLRAMHNFYQRGDRYITHSSSEEDHLWELDSKTCQLHSYRYNPPEHLLRYNTPQAPFFEFMGKPCFFRTEDGLVWTFDADKCRLEPYIAWDFGKYSCRGEEIPEDKDVEWYHDFIFEYSKHRISPFMEIKASGSRLFAEVAHNGKLHTVYHDLETGESLLFEKTVEGMSFLPELFRDGVMYKFIDYTFLPEYVNREILDPVSQAAYDKVLAEEGAAIVRYRLK</sequence>
<reference evidence="1" key="2">
    <citation type="journal article" date="2021" name="PeerJ">
        <title>Extensive microbial diversity within the chicken gut microbiome revealed by metagenomics and culture.</title>
        <authorList>
            <person name="Gilroy R."/>
            <person name="Ravi A."/>
            <person name="Getino M."/>
            <person name="Pursley I."/>
            <person name="Horton D.L."/>
            <person name="Alikhan N.F."/>
            <person name="Baker D."/>
            <person name="Gharbi K."/>
            <person name="Hall N."/>
            <person name="Watson M."/>
            <person name="Adriaenssens E.M."/>
            <person name="Foster-Nyarko E."/>
            <person name="Jarju S."/>
            <person name="Secka A."/>
            <person name="Antonio M."/>
            <person name="Oren A."/>
            <person name="Chaudhuri R.R."/>
            <person name="La Ragione R."/>
            <person name="Hildebrand F."/>
            <person name="Pallen M.J."/>
        </authorList>
    </citation>
    <scope>NUCLEOTIDE SEQUENCE</scope>
    <source>
        <strain evidence="1">ChiHecec2B26-709</strain>
    </source>
</reference>
<dbReference type="SUPFAM" id="SSF50969">
    <property type="entry name" value="YVTN repeat-like/Quinoprotein amine dehydrogenase"/>
    <property type="match status" value="1"/>
</dbReference>
<dbReference type="InterPro" id="IPR011044">
    <property type="entry name" value="Quino_amine_DH_bsu"/>
</dbReference>
<proteinExistence type="predicted"/>
<comment type="caution">
    <text evidence="1">The sequence shown here is derived from an EMBL/GenBank/DDBJ whole genome shotgun (WGS) entry which is preliminary data.</text>
</comment>
<name>A0A9D1GLH4_9BACT</name>
<accession>A0A9D1GLH4</accession>
<dbReference type="PROSITE" id="PS51257">
    <property type="entry name" value="PROKAR_LIPOPROTEIN"/>
    <property type="match status" value="1"/>
</dbReference>
<dbReference type="AlphaFoldDB" id="A0A9D1GLH4"/>
<dbReference type="Pfam" id="PF17170">
    <property type="entry name" value="DUF5128"/>
    <property type="match status" value="1"/>
</dbReference>
<gene>
    <name evidence="1" type="ORF">IAC35_00680</name>
</gene>
<evidence type="ECO:0000313" key="2">
    <source>
        <dbReference type="Proteomes" id="UP000886881"/>
    </source>
</evidence>
<reference evidence="1" key="1">
    <citation type="submission" date="2020-10" db="EMBL/GenBank/DDBJ databases">
        <authorList>
            <person name="Gilroy R."/>
        </authorList>
    </citation>
    <scope>NUCLEOTIDE SEQUENCE</scope>
    <source>
        <strain evidence="1">ChiHecec2B26-709</strain>
    </source>
</reference>
<protein>
    <submittedName>
        <fullName evidence="1">6-bladed beta-propeller</fullName>
    </submittedName>
</protein>
<dbReference type="Proteomes" id="UP000886881">
    <property type="component" value="Unassembled WGS sequence"/>
</dbReference>
<dbReference type="EMBL" id="DVLC01000012">
    <property type="protein sequence ID" value="HIT46353.1"/>
    <property type="molecule type" value="Genomic_DNA"/>
</dbReference>